<evidence type="ECO:0000313" key="15">
    <source>
        <dbReference type="Proteomes" id="UP000015620"/>
    </source>
</evidence>
<dbReference type="Gene3D" id="2.40.50.150">
    <property type="match status" value="1"/>
</dbReference>
<dbReference type="GO" id="GO:0006351">
    <property type="term" value="P:DNA-templated transcription"/>
    <property type="evidence" value="ECO:0007669"/>
    <property type="project" value="UniProtKB-UniRule"/>
</dbReference>
<evidence type="ECO:0000259" key="13">
    <source>
        <dbReference type="Pfam" id="PF10385"/>
    </source>
</evidence>
<dbReference type="NCBIfam" id="NF001616">
    <property type="entry name" value="PRK00405.1"/>
    <property type="match status" value="1"/>
</dbReference>
<dbReference type="Gene3D" id="2.40.50.100">
    <property type="match status" value="1"/>
</dbReference>
<dbReference type="GO" id="GO:0003677">
    <property type="term" value="F:DNA binding"/>
    <property type="evidence" value="ECO:0007669"/>
    <property type="project" value="UniProtKB-UniRule"/>
</dbReference>
<dbReference type="PATRIC" id="fig|1291379.3.peg.448"/>
<dbReference type="InterPro" id="IPR007642">
    <property type="entry name" value="RNA_pol_Rpb2_2"/>
</dbReference>
<evidence type="ECO:0000259" key="12">
    <source>
        <dbReference type="Pfam" id="PF04565"/>
    </source>
</evidence>
<dbReference type="InterPro" id="IPR007641">
    <property type="entry name" value="RNA_pol_Rpb2_7"/>
</dbReference>
<proteinExistence type="inferred from homology"/>
<organism evidence="14 15">
    <name type="scientific">Treponema pedis str. T A4</name>
    <dbReference type="NCBI Taxonomy" id="1291379"/>
    <lineage>
        <taxon>Bacteria</taxon>
        <taxon>Pseudomonadati</taxon>
        <taxon>Spirochaetota</taxon>
        <taxon>Spirochaetia</taxon>
        <taxon>Spirochaetales</taxon>
        <taxon>Treponemataceae</taxon>
        <taxon>Treponema</taxon>
    </lineage>
</organism>
<evidence type="ECO:0000259" key="8">
    <source>
        <dbReference type="Pfam" id="PF00562"/>
    </source>
</evidence>
<dbReference type="InterPro" id="IPR037033">
    <property type="entry name" value="DNA-dir_RNAP_su2_hyb_sf"/>
</dbReference>
<dbReference type="PANTHER" id="PTHR20856">
    <property type="entry name" value="DNA-DIRECTED RNA POLYMERASE I SUBUNIT 2"/>
    <property type="match status" value="1"/>
</dbReference>
<dbReference type="Gene3D" id="3.90.1110.10">
    <property type="entry name" value="RNA polymerase Rpb2, domain 2"/>
    <property type="match status" value="2"/>
</dbReference>
<dbReference type="Proteomes" id="UP000015620">
    <property type="component" value="Chromosome"/>
</dbReference>
<dbReference type="InterPro" id="IPR042107">
    <property type="entry name" value="DNA-dir_RNA_pol_bsu_ext_1_sf"/>
</dbReference>
<comment type="similarity">
    <text evidence="6 7">Belongs to the RNA polymerase beta chain family.</text>
</comment>
<evidence type="ECO:0000256" key="7">
    <source>
        <dbReference type="RuleBase" id="RU000434"/>
    </source>
</evidence>
<dbReference type="HOGENOM" id="CLU_000524_4_3_12"/>
<reference evidence="14 15" key="1">
    <citation type="journal article" date="2013" name="PLoS ONE">
        <title>Genome-Wide Relatedness of Treponema pedis, from Gingiva and Necrotic Skin Lesions of Pigs, with the Human Oral Pathogen Treponema denticola.</title>
        <authorList>
            <person name="Svartstrom O."/>
            <person name="Mushtaq M."/>
            <person name="Pringle M."/>
            <person name="Segerman B."/>
        </authorList>
    </citation>
    <scope>NUCLEOTIDE SEQUENCE [LARGE SCALE GENOMIC DNA]</scope>
    <source>
        <strain evidence="14">T A4</strain>
    </source>
</reference>
<dbReference type="Gene3D" id="3.90.1100.10">
    <property type="match status" value="2"/>
</dbReference>
<keyword evidence="4 6" id="KW-0804">Transcription</keyword>
<keyword evidence="3 6" id="KW-0548">Nucleotidyltransferase</keyword>
<evidence type="ECO:0000256" key="6">
    <source>
        <dbReference type="HAMAP-Rule" id="MF_01321"/>
    </source>
</evidence>
<evidence type="ECO:0000259" key="10">
    <source>
        <dbReference type="Pfam" id="PF04561"/>
    </source>
</evidence>
<comment type="subunit">
    <text evidence="6">The RNAP catalytic core consists of 2 alpha, 1 beta, 1 beta' and 1 omega subunit. When a sigma factor is associated with the core the holoenzyme is formed, which can initiate transcription.</text>
</comment>
<dbReference type="KEGG" id="tped:TPE_0448"/>
<name>S6A7Z5_9SPIR</name>
<dbReference type="Gene3D" id="2.40.270.10">
    <property type="entry name" value="DNA-directed RNA polymerase, subunit 2, domain 6"/>
    <property type="match status" value="2"/>
</dbReference>
<dbReference type="InterPro" id="IPR007645">
    <property type="entry name" value="RNA_pol_Rpb2_3"/>
</dbReference>
<dbReference type="Pfam" id="PF04563">
    <property type="entry name" value="RNA_pol_Rpb2_1"/>
    <property type="match status" value="1"/>
</dbReference>
<accession>S6A7Z5</accession>
<dbReference type="SUPFAM" id="SSF64484">
    <property type="entry name" value="beta and beta-prime subunits of DNA dependent RNA-polymerase"/>
    <property type="match status" value="1"/>
</dbReference>
<dbReference type="Gene3D" id="2.30.150.10">
    <property type="entry name" value="DNA-directed RNA polymerase, beta subunit, external 1 domain"/>
    <property type="match status" value="1"/>
</dbReference>
<keyword evidence="1 6" id="KW-0240">DNA-directed RNA polymerase</keyword>
<dbReference type="Pfam" id="PF10385">
    <property type="entry name" value="RNA_pol_Rpb2_45"/>
    <property type="match status" value="1"/>
</dbReference>
<evidence type="ECO:0000256" key="4">
    <source>
        <dbReference type="ARBA" id="ARBA00023163"/>
    </source>
</evidence>
<dbReference type="Pfam" id="PF04561">
    <property type="entry name" value="RNA_pol_Rpb2_2"/>
    <property type="match status" value="1"/>
</dbReference>
<dbReference type="InterPro" id="IPR007120">
    <property type="entry name" value="DNA-dir_RNAP_su2_dom"/>
</dbReference>
<feature type="domain" description="DNA-directed RNA polymerase beta subunit external 1" evidence="13">
    <location>
        <begin position="569"/>
        <end position="634"/>
    </location>
</feature>
<dbReference type="InterPro" id="IPR015712">
    <property type="entry name" value="DNA-dir_RNA_pol_su2"/>
</dbReference>
<dbReference type="InterPro" id="IPR014724">
    <property type="entry name" value="RNA_pol_RPB2_OB-fold"/>
</dbReference>
<evidence type="ECO:0000256" key="2">
    <source>
        <dbReference type="ARBA" id="ARBA00022679"/>
    </source>
</evidence>
<dbReference type="GO" id="GO:0000428">
    <property type="term" value="C:DNA-directed RNA polymerase complex"/>
    <property type="evidence" value="ECO:0007669"/>
    <property type="project" value="UniProtKB-KW"/>
</dbReference>
<feature type="domain" description="RNA polymerase Rpb2" evidence="10">
    <location>
        <begin position="333"/>
        <end position="432"/>
    </location>
</feature>
<dbReference type="NCBIfam" id="TIGR02013">
    <property type="entry name" value="rpoB"/>
    <property type="match status" value="1"/>
</dbReference>
<feature type="domain" description="RNA polymerase Rpb2" evidence="9">
    <location>
        <begin position="1087"/>
        <end position="1161"/>
    </location>
</feature>
<dbReference type="GO" id="GO:0003899">
    <property type="term" value="F:DNA-directed RNA polymerase activity"/>
    <property type="evidence" value="ECO:0007669"/>
    <property type="project" value="UniProtKB-UniRule"/>
</dbReference>
<sequence length="1187" mass="134621">MEFREVFLRLNTDWGYGMFARGQKIDRRYYGKDVPNFMELPNLIDIQIQSYKKFLNENKEKKSGEDGELEGLESVFQTTFPIESINEDMSLEYLSYSLDYDSIKFSEIECKQKGLTYSVPLKAEIDLFFKETKEIRRKSIYMGDIPLMTDRGTFIINGAERVVVSQIHRSPGVIFSHEKGVYSSRIIPYRGTWLEFEIDQKKELIYAKLDSKKRILGTIFLRALGYETREQIIDLFYKTKTAKISSDRTEYEELIGQVLARDVFIKGEDGEMRKMHQAGEKIHPHNIDDLIQNNVKKITIIDFKAKNSLNSQIIINCFEREEIKYTPDPALHDEPTMEDALNAVYSVLRPGDPITYENAKEDLHNTFFTTRRYDIGKVGRYKLNKKLDYSEEVQGTTLIEEDIFKTMKLLIKVYIGEEMIDDIDHLGNRRIRSVGEIMTDVLKKSFSRMERIARDRMSSKEMDTIKPQDLISIKPIVAAIKEFFGASQLSQFMDQVNPLAELTHKRRLNALGPGGLSRDRAGFEVREVHYTHYGRMCPIETPEGPNIGLIVSMANYARVNEYGFLEAPYVKVVNGVATREIEYLSAMDEDKYFIGQVSTAVSKDGKIHTDQVSCRRLGDYTSRSPKDIQYMDVSPKQIISVSTSLIPFLEHDDANRALMGSNMQRQAVPLVFPEPPRVGTGMEKKCAYDSGVLIKAKRAGKVEYVSSESIVIIPENAKNKDDKDEYQLLKYQRTNQETCYHQRPIVTVGMTVKEGEPIADGPATYNGELALGRNILVGFVPWNGYNYEDAILISRRVLKEDMFTSIHIKELSTEVRETKLGSEKMTCDIPNKSEKSLDDLDSEGIIRIGSKVKAGDILVGKVTPKSESDTTPEFKLLNSIFGEKAKEVRDTSLRVPHGTEGTVIDVQRLKRSQGDDLNPGVEEVVKVLIATKRKLREGDKMAGRHGNKGLVARILPEEDMPYMEDGTPLDICLNPLGVPSRMNVGQILESELGLAGLKLNEWYESPVFESPSMEQIEAKLKEAGYPTNSKVKLRDGLTGRLFENEVFVGVIYFLKLAHLVDDKMHARSTGPYSLVTQQPLGGKAQFGGQRLGEMEVWALEAYGAANTLQELITIKSDDMHGRSKIYESIVKGEPSSSAGIPESFNVLVQELRGLALDFTIYDAKGQQIPLTERDEELIKREKTSTDF</sequence>
<comment type="function">
    <text evidence="6">DNA-dependent RNA polymerase catalyzes the transcription of DNA into RNA using the four ribonucleoside triphosphates as substrates.</text>
</comment>
<dbReference type="InterPro" id="IPR019462">
    <property type="entry name" value="DNA-dir_RNA_pol_bsu_external_1"/>
</dbReference>
<feature type="domain" description="RNA polymerase Rpb2" evidence="12">
    <location>
        <begin position="491"/>
        <end position="559"/>
    </location>
</feature>
<dbReference type="EC" id="2.7.7.6" evidence="6"/>
<evidence type="ECO:0000256" key="5">
    <source>
        <dbReference type="ARBA" id="ARBA00048552"/>
    </source>
</evidence>
<dbReference type="EMBL" id="CP004120">
    <property type="protein sequence ID" value="AGT42944.1"/>
    <property type="molecule type" value="Genomic_DNA"/>
</dbReference>
<evidence type="ECO:0000256" key="3">
    <source>
        <dbReference type="ARBA" id="ARBA00022695"/>
    </source>
</evidence>
<dbReference type="InterPro" id="IPR007644">
    <property type="entry name" value="RNA_pol_bsu_protrusion"/>
</dbReference>
<evidence type="ECO:0000259" key="11">
    <source>
        <dbReference type="Pfam" id="PF04563"/>
    </source>
</evidence>
<dbReference type="AlphaFoldDB" id="S6A7Z5"/>
<protein>
    <recommendedName>
        <fullName evidence="6">DNA-directed RNA polymerase subunit beta</fullName>
        <shortName evidence="6">RNAP subunit beta</shortName>
        <ecNumber evidence="6">2.7.7.6</ecNumber>
    </recommendedName>
    <alternativeName>
        <fullName evidence="6">RNA polymerase subunit beta</fullName>
    </alternativeName>
    <alternativeName>
        <fullName evidence="6">Transcriptase subunit beta</fullName>
    </alternativeName>
</protein>
<evidence type="ECO:0000256" key="1">
    <source>
        <dbReference type="ARBA" id="ARBA00022478"/>
    </source>
</evidence>
<evidence type="ECO:0000259" key="9">
    <source>
        <dbReference type="Pfam" id="PF04560"/>
    </source>
</evidence>
<evidence type="ECO:0000313" key="14">
    <source>
        <dbReference type="EMBL" id="AGT42944.1"/>
    </source>
</evidence>
<dbReference type="CDD" id="cd00653">
    <property type="entry name" value="RNA_pol_B_RPB2"/>
    <property type="match status" value="1"/>
</dbReference>
<dbReference type="InterPro" id="IPR037034">
    <property type="entry name" value="RNA_pol_Rpb2_2_sf"/>
</dbReference>
<gene>
    <name evidence="6 14" type="primary">rpoB</name>
    <name evidence="14" type="ORF">TPE_0448</name>
</gene>
<dbReference type="Pfam" id="PF04560">
    <property type="entry name" value="RNA_pol_Rpb2_7"/>
    <property type="match status" value="1"/>
</dbReference>
<keyword evidence="2 6" id="KW-0808">Transferase</keyword>
<dbReference type="Pfam" id="PF04565">
    <property type="entry name" value="RNA_pol_Rpb2_3"/>
    <property type="match status" value="1"/>
</dbReference>
<dbReference type="HAMAP" id="MF_01321">
    <property type="entry name" value="RNApol_bact_RpoB"/>
    <property type="match status" value="1"/>
</dbReference>
<comment type="catalytic activity">
    <reaction evidence="5 6">
        <text>RNA(n) + a ribonucleoside 5'-triphosphate = RNA(n+1) + diphosphate</text>
        <dbReference type="Rhea" id="RHEA:21248"/>
        <dbReference type="Rhea" id="RHEA-COMP:14527"/>
        <dbReference type="Rhea" id="RHEA-COMP:17342"/>
        <dbReference type="ChEBI" id="CHEBI:33019"/>
        <dbReference type="ChEBI" id="CHEBI:61557"/>
        <dbReference type="ChEBI" id="CHEBI:140395"/>
        <dbReference type="EC" id="2.7.7.6"/>
    </reaction>
</comment>
<dbReference type="STRING" id="1291379.TPE_0448"/>
<dbReference type="Gene3D" id="3.90.1800.10">
    <property type="entry name" value="RNA polymerase alpha subunit dimerisation domain"/>
    <property type="match status" value="1"/>
</dbReference>
<feature type="domain" description="RNA polymerase beta subunit protrusion" evidence="11">
    <location>
        <begin position="42"/>
        <end position="476"/>
    </location>
</feature>
<dbReference type="Pfam" id="PF00562">
    <property type="entry name" value="RNA_pol_Rpb2_6"/>
    <property type="match status" value="1"/>
</dbReference>
<dbReference type="InterPro" id="IPR010243">
    <property type="entry name" value="RNA_pol_bsu_bac"/>
</dbReference>
<feature type="domain" description="DNA-directed RNA polymerase subunit 2 hybrid-binding" evidence="8">
    <location>
        <begin position="696"/>
        <end position="1085"/>
    </location>
</feature>
<keyword evidence="15" id="KW-1185">Reference proteome</keyword>
<dbReference type="GO" id="GO:0032549">
    <property type="term" value="F:ribonucleoside binding"/>
    <property type="evidence" value="ECO:0007669"/>
    <property type="project" value="InterPro"/>
</dbReference>